<organism evidence="2 3">
    <name type="scientific">Reinekea thalattae</name>
    <dbReference type="NCBI Taxonomy" id="2593301"/>
    <lineage>
        <taxon>Bacteria</taxon>
        <taxon>Pseudomonadati</taxon>
        <taxon>Pseudomonadota</taxon>
        <taxon>Gammaproteobacteria</taxon>
        <taxon>Oceanospirillales</taxon>
        <taxon>Saccharospirillaceae</taxon>
        <taxon>Reinekea</taxon>
    </lineage>
</organism>
<comment type="caution">
    <text evidence="2">The sequence shown here is derived from an EMBL/GenBank/DDBJ whole genome shotgun (WGS) entry which is preliminary data.</text>
</comment>
<proteinExistence type="predicted"/>
<dbReference type="Gene3D" id="3.10.400.10">
    <property type="entry name" value="Sulfate adenylyltransferase"/>
    <property type="match status" value="1"/>
</dbReference>
<dbReference type="EMBL" id="VKAD01000001">
    <property type="protein sequence ID" value="TXR54647.1"/>
    <property type="molecule type" value="Genomic_DNA"/>
</dbReference>
<dbReference type="SUPFAM" id="SSF88697">
    <property type="entry name" value="PUA domain-like"/>
    <property type="match status" value="1"/>
</dbReference>
<sequence>MNKTSQEFLQQYLSSLSAEQAQRYSSFSSDYFCADKYNADLCAELVLRGEKTATCSLDYWYSHEGEQMPRVGHLQVVTNYSGEPVCIIETTQVSHCCYQDVTAEFAEQEGEGDKTLSHWRESHWDFFAQECQKLNIEPTPEMLLVLERFKMVYPKK</sequence>
<dbReference type="PIRSF" id="PIRSF021320">
    <property type="entry name" value="DUF984"/>
    <property type="match status" value="1"/>
</dbReference>
<dbReference type="Pfam" id="PF04266">
    <property type="entry name" value="ASCH"/>
    <property type="match status" value="1"/>
</dbReference>
<evidence type="ECO:0000313" key="2">
    <source>
        <dbReference type="EMBL" id="TXR54647.1"/>
    </source>
</evidence>
<keyword evidence="3" id="KW-1185">Reference proteome</keyword>
<dbReference type="SMART" id="SM01022">
    <property type="entry name" value="ASCH"/>
    <property type="match status" value="1"/>
</dbReference>
<dbReference type="PANTHER" id="PTHR39203:SF1">
    <property type="entry name" value="CYTOPLASMIC PROTEIN"/>
    <property type="match status" value="1"/>
</dbReference>
<evidence type="ECO:0000259" key="1">
    <source>
        <dbReference type="SMART" id="SM01022"/>
    </source>
</evidence>
<dbReference type="RefSeq" id="WP_147714046.1">
    <property type="nucleotide sequence ID" value="NZ_VKAD01000001.1"/>
</dbReference>
<dbReference type="AlphaFoldDB" id="A0A5C8ZA54"/>
<dbReference type="OrthoDB" id="9807542at2"/>
<dbReference type="CDD" id="cd06553">
    <property type="entry name" value="ASCH_Ef3133_like"/>
    <property type="match status" value="1"/>
</dbReference>
<gene>
    <name evidence="2" type="ORF">FME95_08945</name>
</gene>
<dbReference type="InterPro" id="IPR007374">
    <property type="entry name" value="ASCH_domain"/>
</dbReference>
<evidence type="ECO:0000313" key="3">
    <source>
        <dbReference type="Proteomes" id="UP000321764"/>
    </source>
</evidence>
<dbReference type="InterPro" id="IPR009326">
    <property type="entry name" value="DUF984"/>
</dbReference>
<name>A0A5C8ZA54_9GAMM</name>
<accession>A0A5C8ZA54</accession>
<dbReference type="InterPro" id="IPR015947">
    <property type="entry name" value="PUA-like_sf"/>
</dbReference>
<reference evidence="2 3" key="1">
    <citation type="submission" date="2019-07" db="EMBL/GenBank/DDBJ databases">
        <title>Reinekea sp. strain SSH23 genome sequencing and assembly.</title>
        <authorList>
            <person name="Kim I."/>
        </authorList>
    </citation>
    <scope>NUCLEOTIDE SEQUENCE [LARGE SCALE GENOMIC DNA]</scope>
    <source>
        <strain evidence="2 3">SSH23</strain>
    </source>
</reference>
<feature type="domain" description="ASCH" evidence="1">
    <location>
        <begin position="30"/>
        <end position="153"/>
    </location>
</feature>
<dbReference type="Proteomes" id="UP000321764">
    <property type="component" value="Unassembled WGS sequence"/>
</dbReference>
<dbReference type="PANTHER" id="PTHR39203">
    <property type="entry name" value="CYTOPLASMIC PROTEIN-RELATED"/>
    <property type="match status" value="1"/>
</dbReference>
<protein>
    <submittedName>
        <fullName evidence="2">ASCH domain-containing protein</fullName>
    </submittedName>
</protein>